<reference evidence="2" key="1">
    <citation type="journal article" date="2011" name="Plant Physiol.">
        <title>Comprehensive sequence analysis of 24,783 barley full-length cDNAs derived from 12 clone libraries.</title>
        <authorList>
            <person name="Matsumoto T."/>
            <person name="Tanaka T."/>
            <person name="Sakai H."/>
            <person name="Amano N."/>
            <person name="Kanamori H."/>
            <person name="Kurita K."/>
            <person name="Kikuta A."/>
            <person name="Kamiya K."/>
            <person name="Yamamoto M."/>
            <person name="Ikawa H."/>
            <person name="Fujii N."/>
            <person name="Hori K."/>
            <person name="Itoh T."/>
            <person name="Sato K."/>
        </authorList>
    </citation>
    <scope>NUCLEOTIDE SEQUENCE</scope>
    <source>
        <tissue evidence="2">Shoot and root</tissue>
    </source>
</reference>
<protein>
    <submittedName>
        <fullName evidence="2">Predicted protein</fullName>
    </submittedName>
</protein>
<dbReference type="EMBL" id="AK371278">
    <property type="protein sequence ID" value="BAK02476.1"/>
    <property type="molecule type" value="mRNA"/>
</dbReference>
<proteinExistence type="evidence at transcript level"/>
<dbReference type="AlphaFoldDB" id="F2E554"/>
<evidence type="ECO:0000256" key="1">
    <source>
        <dbReference type="SAM" id="MobiDB-lite"/>
    </source>
</evidence>
<feature type="region of interest" description="Disordered" evidence="1">
    <location>
        <begin position="1"/>
        <end position="31"/>
    </location>
</feature>
<evidence type="ECO:0000313" key="2">
    <source>
        <dbReference type="EMBL" id="BAK02476.1"/>
    </source>
</evidence>
<name>F2E554_HORVV</name>
<organism evidence="2">
    <name type="scientific">Hordeum vulgare subsp. vulgare</name>
    <name type="common">Domesticated barley</name>
    <dbReference type="NCBI Taxonomy" id="112509"/>
    <lineage>
        <taxon>Eukaryota</taxon>
        <taxon>Viridiplantae</taxon>
        <taxon>Streptophyta</taxon>
        <taxon>Embryophyta</taxon>
        <taxon>Tracheophyta</taxon>
        <taxon>Spermatophyta</taxon>
        <taxon>Magnoliopsida</taxon>
        <taxon>Liliopsida</taxon>
        <taxon>Poales</taxon>
        <taxon>Poaceae</taxon>
        <taxon>BOP clade</taxon>
        <taxon>Pooideae</taxon>
        <taxon>Triticodae</taxon>
        <taxon>Triticeae</taxon>
        <taxon>Hordeinae</taxon>
        <taxon>Hordeum</taxon>
    </lineage>
</organism>
<sequence length="31" mass="3273">MASRHRPTTSPPPSADHSLAPPLGLYLITTS</sequence>
<accession>F2E554</accession>